<name>A0A0A9BYM5_ARUDO</name>
<accession>A0A0A9BYM5</accession>
<protein>
    <submittedName>
        <fullName evidence="1">Uncharacterized protein</fullName>
    </submittedName>
</protein>
<dbReference type="AlphaFoldDB" id="A0A0A9BYM5"/>
<organism evidence="1">
    <name type="scientific">Arundo donax</name>
    <name type="common">Giant reed</name>
    <name type="synonym">Donax arundinaceus</name>
    <dbReference type="NCBI Taxonomy" id="35708"/>
    <lineage>
        <taxon>Eukaryota</taxon>
        <taxon>Viridiplantae</taxon>
        <taxon>Streptophyta</taxon>
        <taxon>Embryophyta</taxon>
        <taxon>Tracheophyta</taxon>
        <taxon>Spermatophyta</taxon>
        <taxon>Magnoliopsida</taxon>
        <taxon>Liliopsida</taxon>
        <taxon>Poales</taxon>
        <taxon>Poaceae</taxon>
        <taxon>PACMAD clade</taxon>
        <taxon>Arundinoideae</taxon>
        <taxon>Arundineae</taxon>
        <taxon>Arundo</taxon>
    </lineage>
</organism>
<evidence type="ECO:0000313" key="1">
    <source>
        <dbReference type="EMBL" id="JAD66260.1"/>
    </source>
</evidence>
<reference evidence="1" key="1">
    <citation type="submission" date="2014-09" db="EMBL/GenBank/DDBJ databases">
        <authorList>
            <person name="Magalhaes I.L.F."/>
            <person name="Oliveira U."/>
            <person name="Santos F.R."/>
            <person name="Vidigal T.H.D.A."/>
            <person name="Brescovit A.D."/>
            <person name="Santos A.J."/>
        </authorList>
    </citation>
    <scope>NUCLEOTIDE SEQUENCE</scope>
    <source>
        <tissue evidence="1">Shoot tissue taken approximately 20 cm above the soil surface</tissue>
    </source>
</reference>
<reference evidence="1" key="2">
    <citation type="journal article" date="2015" name="Data Brief">
        <title>Shoot transcriptome of the giant reed, Arundo donax.</title>
        <authorList>
            <person name="Barrero R.A."/>
            <person name="Guerrero F.D."/>
            <person name="Moolhuijzen P."/>
            <person name="Goolsby J.A."/>
            <person name="Tidwell J."/>
            <person name="Bellgard S.E."/>
            <person name="Bellgard M.I."/>
        </authorList>
    </citation>
    <scope>NUCLEOTIDE SEQUENCE</scope>
    <source>
        <tissue evidence="1">Shoot tissue taken approximately 20 cm above the soil surface</tissue>
    </source>
</reference>
<dbReference type="EMBL" id="GBRH01231635">
    <property type="protein sequence ID" value="JAD66260.1"/>
    <property type="molecule type" value="Transcribed_RNA"/>
</dbReference>
<proteinExistence type="predicted"/>
<sequence>MKRMHIFIHKANVFTKQNMPFITVSM</sequence>